<evidence type="ECO:0000313" key="2">
    <source>
        <dbReference type="EMBL" id="KOS21587.1"/>
    </source>
</evidence>
<evidence type="ECO:0000256" key="1">
    <source>
        <dbReference type="SAM" id="MobiDB-lite"/>
    </source>
</evidence>
<dbReference type="Proteomes" id="UP000053831">
    <property type="component" value="Unassembled WGS sequence"/>
</dbReference>
<dbReference type="Pfam" id="PF10294">
    <property type="entry name" value="Methyltransf_16"/>
    <property type="match status" value="1"/>
</dbReference>
<dbReference type="SUPFAM" id="SSF53335">
    <property type="entry name" value="S-adenosyl-L-methionine-dependent methyltransferases"/>
    <property type="match status" value="1"/>
</dbReference>
<reference evidence="2 3" key="1">
    <citation type="submission" date="2015-07" db="EMBL/GenBank/DDBJ databases">
        <title>The genome of the fungus Escovopsis weberi, a specialized disease agent of ant agriculture.</title>
        <authorList>
            <person name="de Man T.J."/>
            <person name="Stajich J.E."/>
            <person name="Kubicek C.P."/>
            <person name="Chenthamara K."/>
            <person name="Atanasova L."/>
            <person name="Druzhinina I.S."/>
            <person name="Birnbaum S."/>
            <person name="Barribeau S.M."/>
            <person name="Teiling C."/>
            <person name="Suen G."/>
            <person name="Currie C."/>
            <person name="Gerardo N.M."/>
        </authorList>
    </citation>
    <scope>NUCLEOTIDE SEQUENCE [LARGE SCALE GENOMIC DNA]</scope>
</reference>
<proteinExistence type="predicted"/>
<name>A0A0M8N257_ESCWE</name>
<keyword evidence="3" id="KW-1185">Reference proteome</keyword>
<evidence type="ECO:0000313" key="3">
    <source>
        <dbReference type="Proteomes" id="UP000053831"/>
    </source>
</evidence>
<dbReference type="InterPro" id="IPR029063">
    <property type="entry name" value="SAM-dependent_MTases_sf"/>
</dbReference>
<dbReference type="OrthoDB" id="407325at2759"/>
<organism evidence="2 3">
    <name type="scientific">Escovopsis weberi</name>
    <dbReference type="NCBI Taxonomy" id="150374"/>
    <lineage>
        <taxon>Eukaryota</taxon>
        <taxon>Fungi</taxon>
        <taxon>Dikarya</taxon>
        <taxon>Ascomycota</taxon>
        <taxon>Pezizomycotina</taxon>
        <taxon>Sordariomycetes</taxon>
        <taxon>Hypocreomycetidae</taxon>
        <taxon>Hypocreales</taxon>
        <taxon>Hypocreaceae</taxon>
        <taxon>Escovopsis</taxon>
    </lineage>
</organism>
<dbReference type="GO" id="GO:0008757">
    <property type="term" value="F:S-adenosylmethionine-dependent methyltransferase activity"/>
    <property type="evidence" value="ECO:0007669"/>
    <property type="project" value="UniProtKB-ARBA"/>
</dbReference>
<gene>
    <name evidence="2" type="ORF">ESCO_005067</name>
</gene>
<evidence type="ECO:0008006" key="4">
    <source>
        <dbReference type="Google" id="ProtNLM"/>
    </source>
</evidence>
<dbReference type="PANTHER" id="PTHR14614:SF152">
    <property type="entry name" value="PROTEIN-LYSINE N-METHYLTRANSFERASE EFM6"/>
    <property type="match status" value="1"/>
</dbReference>
<comment type="caution">
    <text evidence="2">The sequence shown here is derived from an EMBL/GenBank/DDBJ whole genome shotgun (WGS) entry which is preliminary data.</text>
</comment>
<dbReference type="Gene3D" id="3.40.50.150">
    <property type="entry name" value="Vaccinia Virus protein VP39"/>
    <property type="match status" value="1"/>
</dbReference>
<dbReference type="AlphaFoldDB" id="A0A0M8N257"/>
<dbReference type="InterPro" id="IPR019410">
    <property type="entry name" value="Methyltransf_16"/>
</dbReference>
<accession>A0A0M8N257</accession>
<dbReference type="GO" id="GO:0005829">
    <property type="term" value="C:cytosol"/>
    <property type="evidence" value="ECO:0007669"/>
    <property type="project" value="TreeGrafter"/>
</dbReference>
<dbReference type="STRING" id="150374.A0A0M8N257"/>
<dbReference type="PANTHER" id="PTHR14614">
    <property type="entry name" value="HEPATOCELLULAR CARCINOMA-ASSOCIATED ANTIGEN"/>
    <property type="match status" value="1"/>
</dbReference>
<feature type="compositionally biased region" description="Basic and acidic residues" evidence="1">
    <location>
        <begin position="205"/>
        <end position="216"/>
    </location>
</feature>
<protein>
    <recommendedName>
        <fullName evidence="4">Protein-lysine N-methyltransferase EFM6</fullName>
    </recommendedName>
</protein>
<dbReference type="EMBL" id="LGSR01000008">
    <property type="protein sequence ID" value="KOS21587.1"/>
    <property type="molecule type" value="Genomic_DNA"/>
</dbReference>
<sequence>MDGHGSSPPLDPTAGMSEDLVSLPALKAKGDTSIDFDGQLGVPIRLHEDVRTGCGGQTWPAGMVLGKHMLRYHRAELEAGNVLELGAGGGLVGLAVAAGCDLRNKLVMTDQDPMLELMGHNIELNGLSQKASAMVLNWDLFAVNEGAVVYFCFKRRRRADMQFVKKAKKAFLVEEVFDEDRPVFSRQNLFLFTFRSRGSKSKSKSKMDDGKDVSQE</sequence>
<feature type="region of interest" description="Disordered" evidence="1">
    <location>
        <begin position="197"/>
        <end position="216"/>
    </location>
</feature>